<feature type="transmembrane region" description="Helical" evidence="1">
    <location>
        <begin position="132"/>
        <end position="151"/>
    </location>
</feature>
<reference evidence="2 3" key="1">
    <citation type="submission" date="2024-01" db="EMBL/GenBank/DDBJ databases">
        <title>A draft genome for a cacao thread blight-causing isolate of Paramarasmius palmivorus.</title>
        <authorList>
            <person name="Baruah I.K."/>
            <person name="Bukari Y."/>
            <person name="Amoako-Attah I."/>
            <person name="Meinhardt L.W."/>
            <person name="Bailey B.A."/>
            <person name="Cohen S.P."/>
        </authorList>
    </citation>
    <scope>NUCLEOTIDE SEQUENCE [LARGE SCALE GENOMIC DNA]</scope>
    <source>
        <strain evidence="2 3">GH-12</strain>
    </source>
</reference>
<protein>
    <submittedName>
        <fullName evidence="2">Uncharacterized protein</fullName>
    </submittedName>
</protein>
<proteinExistence type="predicted"/>
<keyword evidence="1" id="KW-0812">Transmembrane</keyword>
<feature type="transmembrane region" description="Helical" evidence="1">
    <location>
        <begin position="245"/>
        <end position="265"/>
    </location>
</feature>
<dbReference type="AlphaFoldDB" id="A0AAW0BN25"/>
<feature type="transmembrane region" description="Helical" evidence="1">
    <location>
        <begin position="171"/>
        <end position="192"/>
    </location>
</feature>
<keyword evidence="3" id="KW-1185">Reference proteome</keyword>
<name>A0AAW0BN25_9AGAR</name>
<evidence type="ECO:0000313" key="2">
    <source>
        <dbReference type="EMBL" id="KAK7027979.1"/>
    </source>
</evidence>
<sequence length="315" mass="34637">MSASTLVFERYWYLGIVFKSIIYGLVLYISFNTIHLLYHDPSPSRSQLNRRVLIAYVVVIVVLMTISIVANALLGQNMWIENRDHPGGPYGYYTATAADWINVAGTASVMFGNFIGDALLLYRCYIIWNSNLYIVVLPFLIFLGSTALSIVSLVHSALPGADFFGRNSVDFAIPWIALTCGLNILLTGLITCRILGARRELNRITNSQELSQVYTGVIAILVESALPFSILGIVLAALLGAGNRVYTLFVNLWGSYVGLAPLLIIHRVALGKAWSKETARDINSTQLHFAPPPIDIALRERDPEKAQPGSSIMSG</sequence>
<gene>
    <name evidence="2" type="ORF">VNI00_015065</name>
</gene>
<feature type="transmembrane region" description="Helical" evidence="1">
    <location>
        <begin position="100"/>
        <end position="120"/>
    </location>
</feature>
<dbReference type="EMBL" id="JAYKXP010000092">
    <property type="protein sequence ID" value="KAK7027979.1"/>
    <property type="molecule type" value="Genomic_DNA"/>
</dbReference>
<keyword evidence="1" id="KW-1133">Transmembrane helix</keyword>
<organism evidence="2 3">
    <name type="scientific">Paramarasmius palmivorus</name>
    <dbReference type="NCBI Taxonomy" id="297713"/>
    <lineage>
        <taxon>Eukaryota</taxon>
        <taxon>Fungi</taxon>
        <taxon>Dikarya</taxon>
        <taxon>Basidiomycota</taxon>
        <taxon>Agaricomycotina</taxon>
        <taxon>Agaricomycetes</taxon>
        <taxon>Agaricomycetidae</taxon>
        <taxon>Agaricales</taxon>
        <taxon>Marasmiineae</taxon>
        <taxon>Marasmiaceae</taxon>
        <taxon>Paramarasmius</taxon>
    </lineage>
</organism>
<evidence type="ECO:0000313" key="3">
    <source>
        <dbReference type="Proteomes" id="UP001383192"/>
    </source>
</evidence>
<dbReference type="Proteomes" id="UP001383192">
    <property type="component" value="Unassembled WGS sequence"/>
</dbReference>
<evidence type="ECO:0000256" key="1">
    <source>
        <dbReference type="SAM" id="Phobius"/>
    </source>
</evidence>
<feature type="transmembrane region" description="Helical" evidence="1">
    <location>
        <begin position="213"/>
        <end position="239"/>
    </location>
</feature>
<comment type="caution">
    <text evidence="2">The sequence shown here is derived from an EMBL/GenBank/DDBJ whole genome shotgun (WGS) entry which is preliminary data.</text>
</comment>
<keyword evidence="1" id="KW-0472">Membrane</keyword>
<accession>A0AAW0BN25</accession>
<feature type="transmembrane region" description="Helical" evidence="1">
    <location>
        <begin position="52"/>
        <end position="80"/>
    </location>
</feature>
<feature type="transmembrane region" description="Helical" evidence="1">
    <location>
        <begin position="12"/>
        <end position="31"/>
    </location>
</feature>